<dbReference type="InterPro" id="IPR044925">
    <property type="entry name" value="His-Me_finger_sf"/>
</dbReference>
<dbReference type="STRING" id="47678.ERS852494_04493"/>
<dbReference type="Proteomes" id="UP000475905">
    <property type="component" value="Unassembled WGS sequence"/>
</dbReference>
<evidence type="ECO:0000313" key="4">
    <source>
        <dbReference type="EMBL" id="CUQ26510.1"/>
    </source>
</evidence>
<dbReference type="InterPro" id="IPR010902">
    <property type="entry name" value="NUMOD4"/>
</dbReference>
<feature type="domain" description="NUMOD4" evidence="1">
    <location>
        <begin position="2"/>
        <end position="41"/>
    </location>
</feature>
<dbReference type="EMBL" id="CZBL01000009">
    <property type="protein sequence ID" value="CUQ25414.1"/>
    <property type="molecule type" value="Genomic_DNA"/>
</dbReference>
<protein>
    <submittedName>
        <fullName evidence="5">Endonuclease</fullName>
    </submittedName>
    <submittedName>
        <fullName evidence="4">NUMOD4 motif</fullName>
    </submittedName>
</protein>
<dbReference type="Proteomes" id="UP000095725">
    <property type="component" value="Unassembled WGS sequence"/>
</dbReference>
<keyword evidence="5" id="KW-0378">Hydrolase</keyword>
<dbReference type="AlphaFoldDB" id="A0A174V3A6"/>
<sequence length="224" mass="26117">MENWRFIKENNDYMVSDHGRIMSLKKPQKKILSSSLLHNGYEAIYIYQKGIHAARYVHRLVAETFIPNPKKLPQVNHLDGNTLNNHVSNLEWCDAYDNLMHAIRTGLRPVNVPRSIPCAVTDESGTILHPYPSMRSMVKEEKLNSAQYSWLQLKLTHPERVRLHTMRRWHLPYLPIPPDCTPVRHSVTRQYYRLLSAEEAAALGFSYRSVRREKGIHLIISNLK</sequence>
<proteinExistence type="predicted"/>
<dbReference type="GO" id="GO:0004519">
    <property type="term" value="F:endonuclease activity"/>
    <property type="evidence" value="ECO:0007669"/>
    <property type="project" value="UniProtKB-KW"/>
</dbReference>
<dbReference type="Proteomes" id="UP000368418">
    <property type="component" value="Unassembled WGS sequence"/>
</dbReference>
<dbReference type="Gene3D" id="3.90.75.20">
    <property type="match status" value="1"/>
</dbReference>
<dbReference type="Proteomes" id="UP000095657">
    <property type="component" value="Unassembled WGS sequence"/>
</dbReference>
<dbReference type="EMBL" id="VVYP01000014">
    <property type="protein sequence ID" value="KAA5462902.1"/>
    <property type="molecule type" value="Genomic_DNA"/>
</dbReference>
<keyword evidence="5" id="KW-0255">Endonuclease</keyword>
<evidence type="ECO:0000313" key="5">
    <source>
        <dbReference type="EMBL" id="KAA5462902.1"/>
    </source>
</evidence>
<keyword evidence="5" id="KW-0540">Nuclease</keyword>
<dbReference type="EMBL" id="VVYD01000004">
    <property type="protein sequence ID" value="KAA5500949.1"/>
    <property type="molecule type" value="Genomic_DNA"/>
</dbReference>
<evidence type="ECO:0000313" key="3">
    <source>
        <dbReference type="EMBL" id="CUQ25414.1"/>
    </source>
</evidence>
<dbReference type="Pfam" id="PF13392">
    <property type="entry name" value="HNH_3"/>
    <property type="match status" value="1"/>
</dbReference>
<dbReference type="RefSeq" id="WP_005682767.1">
    <property type="nucleotide sequence ID" value="NZ_CABMOQ010000023.1"/>
</dbReference>
<evidence type="ECO:0000313" key="7">
    <source>
        <dbReference type="Proteomes" id="UP000095657"/>
    </source>
</evidence>
<feature type="domain" description="HNH nuclease" evidence="2">
    <location>
        <begin position="55"/>
        <end position="98"/>
    </location>
</feature>
<gene>
    <name evidence="4" type="ORF">ERS852494_04493</name>
    <name evidence="3" type="ORF">ERS852558_02324</name>
    <name evidence="6" type="ORF">F2Y31_06880</name>
    <name evidence="5" type="ORF">F2Y36_12200</name>
</gene>
<dbReference type="EMBL" id="CZAI01000025">
    <property type="protein sequence ID" value="CUQ26510.1"/>
    <property type="molecule type" value="Genomic_DNA"/>
</dbReference>
<dbReference type="GeneID" id="75115593"/>
<dbReference type="SUPFAM" id="SSF54060">
    <property type="entry name" value="His-Me finger endonucleases"/>
    <property type="match status" value="1"/>
</dbReference>
<evidence type="ECO:0000259" key="1">
    <source>
        <dbReference type="Pfam" id="PF07463"/>
    </source>
</evidence>
<evidence type="ECO:0000313" key="6">
    <source>
        <dbReference type="EMBL" id="KAA5500949.1"/>
    </source>
</evidence>
<accession>A0A174V3A6</accession>
<evidence type="ECO:0000313" key="9">
    <source>
        <dbReference type="Proteomes" id="UP000368418"/>
    </source>
</evidence>
<organism evidence="4 7">
    <name type="scientific">Bacteroides caccae</name>
    <dbReference type="NCBI Taxonomy" id="47678"/>
    <lineage>
        <taxon>Bacteria</taxon>
        <taxon>Pseudomonadati</taxon>
        <taxon>Bacteroidota</taxon>
        <taxon>Bacteroidia</taxon>
        <taxon>Bacteroidales</taxon>
        <taxon>Bacteroidaceae</taxon>
        <taxon>Bacteroides</taxon>
    </lineage>
</organism>
<dbReference type="Pfam" id="PF07463">
    <property type="entry name" value="NUMOD4"/>
    <property type="match status" value="1"/>
</dbReference>
<reference evidence="7 8" key="1">
    <citation type="submission" date="2015-09" db="EMBL/GenBank/DDBJ databases">
        <authorList>
            <consortium name="Pathogen Informatics"/>
        </authorList>
    </citation>
    <scope>NUCLEOTIDE SEQUENCE [LARGE SCALE GENOMIC DNA]</scope>
    <source>
        <strain evidence="4 7">2789STDY5834880</strain>
        <strain evidence="3 8">2789STDY5834946</strain>
    </source>
</reference>
<evidence type="ECO:0000313" key="10">
    <source>
        <dbReference type="Proteomes" id="UP000475905"/>
    </source>
</evidence>
<dbReference type="InterPro" id="IPR003615">
    <property type="entry name" value="HNH_nuc"/>
</dbReference>
<reference evidence="9 10" key="2">
    <citation type="journal article" date="2019" name="Nat. Med.">
        <title>A library of human gut bacterial isolates paired with longitudinal multiomics data enables mechanistic microbiome research.</title>
        <authorList>
            <person name="Poyet M."/>
            <person name="Groussin M."/>
            <person name="Gibbons S.M."/>
            <person name="Avila-Pacheco J."/>
            <person name="Jiang X."/>
            <person name="Kearney S.M."/>
            <person name="Perrotta A.R."/>
            <person name="Berdy B."/>
            <person name="Zhao S."/>
            <person name="Lieberman T.D."/>
            <person name="Swanson P.K."/>
            <person name="Smith M."/>
            <person name="Roesemann S."/>
            <person name="Alexander J.E."/>
            <person name="Rich S.A."/>
            <person name="Livny J."/>
            <person name="Vlamakis H."/>
            <person name="Clish C."/>
            <person name="Bullock K."/>
            <person name="Deik A."/>
            <person name="Scott J."/>
            <person name="Pierce K.A."/>
            <person name="Xavier R.J."/>
            <person name="Alm E.J."/>
        </authorList>
    </citation>
    <scope>NUCLEOTIDE SEQUENCE [LARGE SCALE GENOMIC DNA]</scope>
    <source>
        <strain evidence="6 9">BIOML-A19</strain>
        <strain evidence="5 10">BIOML-A31</strain>
    </source>
</reference>
<dbReference type="GO" id="GO:0016788">
    <property type="term" value="F:hydrolase activity, acting on ester bonds"/>
    <property type="evidence" value="ECO:0007669"/>
    <property type="project" value="InterPro"/>
</dbReference>
<evidence type="ECO:0000313" key="8">
    <source>
        <dbReference type="Proteomes" id="UP000095725"/>
    </source>
</evidence>
<evidence type="ECO:0000259" key="2">
    <source>
        <dbReference type="Pfam" id="PF13392"/>
    </source>
</evidence>
<name>A0A174V3A6_9BACE</name>